<feature type="non-terminal residue" evidence="1">
    <location>
        <position position="103"/>
    </location>
</feature>
<dbReference type="EMBL" id="BART01019276">
    <property type="protein sequence ID" value="GAG84104.1"/>
    <property type="molecule type" value="Genomic_DNA"/>
</dbReference>
<protein>
    <submittedName>
        <fullName evidence="1">Uncharacterized protein</fullName>
    </submittedName>
</protein>
<accession>X1AN77</accession>
<proteinExistence type="predicted"/>
<gene>
    <name evidence="1" type="ORF">S01H4_36120</name>
</gene>
<name>X1AN77_9ZZZZ</name>
<dbReference type="SUPFAM" id="SSF54001">
    <property type="entry name" value="Cysteine proteinases"/>
    <property type="match status" value="1"/>
</dbReference>
<organism evidence="1">
    <name type="scientific">marine sediment metagenome</name>
    <dbReference type="NCBI Taxonomy" id="412755"/>
    <lineage>
        <taxon>unclassified sequences</taxon>
        <taxon>metagenomes</taxon>
        <taxon>ecological metagenomes</taxon>
    </lineage>
</organism>
<comment type="caution">
    <text evidence="1">The sequence shown here is derived from an EMBL/GenBank/DDBJ whole genome shotgun (WGS) entry which is preliminary data.</text>
</comment>
<dbReference type="InterPro" id="IPR024453">
    <property type="entry name" value="Peptidase_C92"/>
</dbReference>
<sequence>MLFQDLDCGPLCDAIEKVTTGRHGANFSHVGIVAKDDTNNFVVIEALSNGVVVTELRTFLDRSFNAKGRPKVVVGRLKPAFRHLVPFALKEGFALKGKPYDKV</sequence>
<reference evidence="1" key="1">
    <citation type="journal article" date="2014" name="Front. Microbiol.">
        <title>High frequency of phylogenetically diverse reductive dehalogenase-homologous genes in deep subseafloor sedimentary metagenomes.</title>
        <authorList>
            <person name="Kawai M."/>
            <person name="Futagami T."/>
            <person name="Toyoda A."/>
            <person name="Takaki Y."/>
            <person name="Nishi S."/>
            <person name="Hori S."/>
            <person name="Arai W."/>
            <person name="Tsubouchi T."/>
            <person name="Morono Y."/>
            <person name="Uchiyama I."/>
            <person name="Ito T."/>
            <person name="Fujiyama A."/>
            <person name="Inagaki F."/>
            <person name="Takami H."/>
        </authorList>
    </citation>
    <scope>NUCLEOTIDE SEQUENCE</scope>
    <source>
        <strain evidence="1">Expedition CK06-06</strain>
    </source>
</reference>
<evidence type="ECO:0000313" key="1">
    <source>
        <dbReference type="EMBL" id="GAG84104.1"/>
    </source>
</evidence>
<dbReference type="InterPro" id="IPR038765">
    <property type="entry name" value="Papain-like_cys_pep_sf"/>
</dbReference>
<dbReference type="Pfam" id="PF05708">
    <property type="entry name" value="Peptidase_C92"/>
    <property type="match status" value="1"/>
</dbReference>
<dbReference type="AlphaFoldDB" id="X1AN77"/>
<dbReference type="Gene3D" id="3.90.1720.10">
    <property type="entry name" value="endopeptidase domain like (from Nostoc punctiforme)"/>
    <property type="match status" value="1"/>
</dbReference>